<keyword evidence="2" id="KW-0732">Signal</keyword>
<dbReference type="Proteomes" id="UP000559256">
    <property type="component" value="Unassembled WGS sequence"/>
</dbReference>
<feature type="signal peptide" evidence="2">
    <location>
        <begin position="1"/>
        <end position="21"/>
    </location>
</feature>
<evidence type="ECO:0000313" key="4">
    <source>
        <dbReference type="Proteomes" id="UP000559256"/>
    </source>
</evidence>
<keyword evidence="1" id="KW-1133">Transmembrane helix</keyword>
<feature type="transmembrane region" description="Helical" evidence="1">
    <location>
        <begin position="195"/>
        <end position="212"/>
    </location>
</feature>
<keyword evidence="1" id="KW-0472">Membrane</keyword>
<keyword evidence="1" id="KW-0812">Transmembrane</keyword>
<keyword evidence="4" id="KW-1185">Reference proteome</keyword>
<dbReference type="AlphaFoldDB" id="A0A8H5CWV5"/>
<evidence type="ECO:0000313" key="3">
    <source>
        <dbReference type="EMBL" id="KAF5349053.1"/>
    </source>
</evidence>
<dbReference type="OrthoDB" id="3265098at2759"/>
<proteinExistence type="predicted"/>
<gene>
    <name evidence="3" type="ORF">D9758_012681</name>
</gene>
<accession>A0A8H5CWV5</accession>
<protein>
    <submittedName>
        <fullName evidence="3">Uncharacterized protein</fullName>
    </submittedName>
</protein>
<sequence>MFPMLFLTQALAIFISYSAHATRAASPPDSISLIFPTSNEILFNSSLPIGITDPETIFGLARIVNITRSFPNGIVQKGIVIGTDSEEDCTIFGTEELEYLAFNVSGEHTIHWNITYGLSSDPSQANSSFCGPKPFSWQTFILNKTFTVLEQDNRTGSGSGGQLEVPTATFVSQLPSEPTGSFPSGAMPAPRGTKVFGVMGVLVLGLLSLLCVV</sequence>
<name>A0A8H5CWV5_9AGAR</name>
<evidence type="ECO:0000256" key="2">
    <source>
        <dbReference type="SAM" id="SignalP"/>
    </source>
</evidence>
<evidence type="ECO:0000256" key="1">
    <source>
        <dbReference type="SAM" id="Phobius"/>
    </source>
</evidence>
<comment type="caution">
    <text evidence="3">The sequence shown here is derived from an EMBL/GenBank/DDBJ whole genome shotgun (WGS) entry which is preliminary data.</text>
</comment>
<feature type="chain" id="PRO_5034092722" evidence="2">
    <location>
        <begin position="22"/>
        <end position="213"/>
    </location>
</feature>
<dbReference type="EMBL" id="JAACJM010000083">
    <property type="protein sequence ID" value="KAF5349053.1"/>
    <property type="molecule type" value="Genomic_DNA"/>
</dbReference>
<reference evidence="3 4" key="1">
    <citation type="journal article" date="2020" name="ISME J.">
        <title>Uncovering the hidden diversity of litter-decomposition mechanisms in mushroom-forming fungi.</title>
        <authorList>
            <person name="Floudas D."/>
            <person name="Bentzer J."/>
            <person name="Ahren D."/>
            <person name="Johansson T."/>
            <person name="Persson P."/>
            <person name="Tunlid A."/>
        </authorList>
    </citation>
    <scope>NUCLEOTIDE SEQUENCE [LARGE SCALE GENOMIC DNA]</scope>
    <source>
        <strain evidence="3 4">CBS 291.85</strain>
    </source>
</reference>
<organism evidence="3 4">
    <name type="scientific">Tetrapyrgos nigripes</name>
    <dbReference type="NCBI Taxonomy" id="182062"/>
    <lineage>
        <taxon>Eukaryota</taxon>
        <taxon>Fungi</taxon>
        <taxon>Dikarya</taxon>
        <taxon>Basidiomycota</taxon>
        <taxon>Agaricomycotina</taxon>
        <taxon>Agaricomycetes</taxon>
        <taxon>Agaricomycetidae</taxon>
        <taxon>Agaricales</taxon>
        <taxon>Marasmiineae</taxon>
        <taxon>Marasmiaceae</taxon>
        <taxon>Tetrapyrgos</taxon>
    </lineage>
</organism>